<evidence type="ECO:0008006" key="3">
    <source>
        <dbReference type="Google" id="ProtNLM"/>
    </source>
</evidence>
<evidence type="ECO:0000313" key="1">
    <source>
        <dbReference type="EMBL" id="MBF4763963.1"/>
    </source>
</evidence>
<comment type="caution">
    <text evidence="1">The sequence shown here is derived from an EMBL/GenBank/DDBJ whole genome shotgun (WGS) entry which is preliminary data.</text>
</comment>
<organism evidence="1 2">
    <name type="scientific">Nocardioides islandensis</name>
    <dbReference type="NCBI Taxonomy" id="433663"/>
    <lineage>
        <taxon>Bacteria</taxon>
        <taxon>Bacillati</taxon>
        <taxon>Actinomycetota</taxon>
        <taxon>Actinomycetes</taxon>
        <taxon>Propionibacteriales</taxon>
        <taxon>Nocardioidaceae</taxon>
        <taxon>Nocardioides</taxon>
    </lineage>
</organism>
<sequence>MTTPDLPIDGPIDGPLDGSSDDALMLEIRRLWETLDPPPGDLADGVLATLAAIDLEFEFELMTLVDSHDALAGARSSAAQLAEVGQWSLEFAAPDFRVLLRISTSGNRRRIDGWVLPRTGMRIQVSGASAGHPAYDGAEVDQHGRFEITNVSPGLSRLWFLPEPGDTDSSSRLPVATPPFWI</sequence>
<proteinExistence type="predicted"/>
<reference evidence="1" key="1">
    <citation type="submission" date="2020-11" db="EMBL/GenBank/DDBJ databases">
        <title>Nocardioides sp. nov., isolated from Soil of Cynanchum wilfordii Hemsley rhizosphere.</title>
        <authorList>
            <person name="Lee J.-S."/>
            <person name="Suh M.K."/>
            <person name="Kim J.-S."/>
        </authorList>
    </citation>
    <scope>NUCLEOTIDE SEQUENCE</scope>
    <source>
        <strain evidence="1">KCTC 19275</strain>
    </source>
</reference>
<name>A0A930YEP5_9ACTN</name>
<dbReference type="AlphaFoldDB" id="A0A930YEP5"/>
<dbReference type="RefSeq" id="WP_194707158.1">
    <property type="nucleotide sequence ID" value="NZ_JADKPN010000007.1"/>
</dbReference>
<accession>A0A930YEP5</accession>
<dbReference type="Proteomes" id="UP000640489">
    <property type="component" value="Unassembled WGS sequence"/>
</dbReference>
<keyword evidence="2" id="KW-1185">Reference proteome</keyword>
<gene>
    <name evidence="1" type="ORF">ISU07_12575</name>
</gene>
<protein>
    <recommendedName>
        <fullName evidence="3">Carboxypeptidase regulatory-like domain-containing protein</fullName>
    </recommendedName>
</protein>
<evidence type="ECO:0000313" key="2">
    <source>
        <dbReference type="Proteomes" id="UP000640489"/>
    </source>
</evidence>
<dbReference type="EMBL" id="JADKPN010000007">
    <property type="protein sequence ID" value="MBF4763963.1"/>
    <property type="molecule type" value="Genomic_DNA"/>
</dbReference>